<evidence type="ECO:0000256" key="4">
    <source>
        <dbReference type="ARBA" id="ARBA00022807"/>
    </source>
</evidence>
<dbReference type="InterPro" id="IPR025661">
    <property type="entry name" value="Pept_asp_AS"/>
</dbReference>
<protein>
    <submittedName>
        <fullName evidence="9">Cysteine protease RDL2</fullName>
    </submittedName>
</protein>
<comment type="similarity">
    <text evidence="1">Belongs to the peptidase C1 family.</text>
</comment>
<evidence type="ECO:0000256" key="5">
    <source>
        <dbReference type="ARBA" id="ARBA00023157"/>
    </source>
</evidence>
<dbReference type="CDD" id="cd02248">
    <property type="entry name" value="Peptidase_C1A"/>
    <property type="match status" value="1"/>
</dbReference>
<dbReference type="EMBL" id="JBANAX010000227">
    <property type="protein sequence ID" value="KAL1218065.1"/>
    <property type="molecule type" value="Genomic_DNA"/>
</dbReference>
<dbReference type="InterPro" id="IPR013128">
    <property type="entry name" value="Peptidase_C1A"/>
</dbReference>
<dbReference type="SMART" id="SM00848">
    <property type="entry name" value="Inhibitor_I29"/>
    <property type="match status" value="1"/>
</dbReference>
<dbReference type="AlphaFoldDB" id="A0ABD1BLJ6"/>
<dbReference type="Pfam" id="PF08246">
    <property type="entry name" value="Inhibitor_I29"/>
    <property type="match status" value="1"/>
</dbReference>
<evidence type="ECO:0000313" key="9">
    <source>
        <dbReference type="EMBL" id="KAL1218065.1"/>
    </source>
</evidence>
<keyword evidence="2 9" id="KW-0645">Protease</keyword>
<name>A0ABD1BLJ6_CARAN</name>
<gene>
    <name evidence="9" type="ORF">V5N11_000345</name>
</gene>
<evidence type="ECO:0000256" key="3">
    <source>
        <dbReference type="ARBA" id="ARBA00022801"/>
    </source>
</evidence>
<dbReference type="InterPro" id="IPR038765">
    <property type="entry name" value="Papain-like_cys_pep_sf"/>
</dbReference>
<dbReference type="PROSITE" id="PS00639">
    <property type="entry name" value="THIOL_PROTEASE_HIS"/>
    <property type="match status" value="1"/>
</dbReference>
<evidence type="ECO:0000256" key="1">
    <source>
        <dbReference type="ARBA" id="ARBA00008455"/>
    </source>
</evidence>
<dbReference type="PANTHER" id="PTHR12411">
    <property type="entry name" value="CYSTEINE PROTEASE FAMILY C1-RELATED"/>
    <property type="match status" value="1"/>
</dbReference>
<keyword evidence="5" id="KW-1015">Disulfide bond</keyword>
<dbReference type="PRINTS" id="PR00705">
    <property type="entry name" value="PAPAIN"/>
</dbReference>
<dbReference type="InterPro" id="IPR000668">
    <property type="entry name" value="Peptidase_C1A_C"/>
</dbReference>
<dbReference type="SUPFAM" id="SSF54001">
    <property type="entry name" value="Cysteine proteinases"/>
    <property type="match status" value="1"/>
</dbReference>
<keyword evidence="10" id="KW-1185">Reference proteome</keyword>
<dbReference type="PROSITE" id="PS00640">
    <property type="entry name" value="THIOL_PROTEASE_ASN"/>
    <property type="match status" value="1"/>
</dbReference>
<feature type="domain" description="Cathepsin propeptide inhibitor" evidence="8">
    <location>
        <begin position="44"/>
        <end position="101"/>
    </location>
</feature>
<keyword evidence="6" id="KW-0732">Signal</keyword>
<dbReference type="SMART" id="SM00645">
    <property type="entry name" value="Pept_C1"/>
    <property type="match status" value="1"/>
</dbReference>
<proteinExistence type="inferred from homology"/>
<dbReference type="InterPro" id="IPR013201">
    <property type="entry name" value="Prot_inhib_I29"/>
</dbReference>
<comment type="caution">
    <text evidence="9">The sequence shown here is derived from an EMBL/GenBank/DDBJ whole genome shotgun (WGS) entry which is preliminary data.</text>
</comment>
<reference evidence="9 10" key="1">
    <citation type="submission" date="2024-04" db="EMBL/GenBank/DDBJ databases">
        <title>Genome assembly C_amara_ONT_v2.</title>
        <authorList>
            <person name="Yant L."/>
            <person name="Moore C."/>
            <person name="Slenker M."/>
        </authorList>
    </citation>
    <scope>NUCLEOTIDE SEQUENCE [LARGE SCALE GENOMIC DNA]</scope>
    <source>
        <tissue evidence="9">Leaf</tissue>
    </source>
</reference>
<evidence type="ECO:0000256" key="2">
    <source>
        <dbReference type="ARBA" id="ARBA00022670"/>
    </source>
</evidence>
<dbReference type="InterPro" id="IPR039417">
    <property type="entry name" value="Peptidase_C1A_papain-like"/>
</dbReference>
<organism evidence="9 10">
    <name type="scientific">Cardamine amara subsp. amara</name>
    <dbReference type="NCBI Taxonomy" id="228776"/>
    <lineage>
        <taxon>Eukaryota</taxon>
        <taxon>Viridiplantae</taxon>
        <taxon>Streptophyta</taxon>
        <taxon>Embryophyta</taxon>
        <taxon>Tracheophyta</taxon>
        <taxon>Spermatophyta</taxon>
        <taxon>Magnoliopsida</taxon>
        <taxon>eudicotyledons</taxon>
        <taxon>Gunneridae</taxon>
        <taxon>Pentapetalae</taxon>
        <taxon>rosids</taxon>
        <taxon>malvids</taxon>
        <taxon>Brassicales</taxon>
        <taxon>Brassicaceae</taxon>
        <taxon>Cardamineae</taxon>
        <taxon>Cardamine</taxon>
    </lineage>
</organism>
<dbReference type="GO" id="GO:0008234">
    <property type="term" value="F:cysteine-type peptidase activity"/>
    <property type="evidence" value="ECO:0007669"/>
    <property type="project" value="UniProtKB-KW"/>
</dbReference>
<dbReference type="Gene3D" id="3.90.70.10">
    <property type="entry name" value="Cysteine proteinases"/>
    <property type="match status" value="1"/>
</dbReference>
<keyword evidence="3" id="KW-0378">Hydrolase</keyword>
<dbReference type="FunFam" id="3.90.70.10:FF:000068">
    <property type="entry name" value="Cysteine protease 1"/>
    <property type="match status" value="1"/>
</dbReference>
<feature type="domain" description="Peptidase C1A papain C-terminal" evidence="7">
    <location>
        <begin position="130"/>
        <end position="348"/>
    </location>
</feature>
<dbReference type="InterPro" id="IPR025660">
    <property type="entry name" value="Pept_his_AS"/>
</dbReference>
<dbReference type="PROSITE" id="PS00139">
    <property type="entry name" value="THIOL_PROTEASE_CYS"/>
    <property type="match status" value="1"/>
</dbReference>
<dbReference type="Pfam" id="PF00112">
    <property type="entry name" value="Peptidase_C1"/>
    <property type="match status" value="1"/>
</dbReference>
<dbReference type="Proteomes" id="UP001558713">
    <property type="component" value="Unassembled WGS sequence"/>
</dbReference>
<evidence type="ECO:0000256" key="6">
    <source>
        <dbReference type="SAM" id="SignalP"/>
    </source>
</evidence>
<keyword evidence="4" id="KW-0788">Thiol protease</keyword>
<feature type="chain" id="PRO_5044751349" evidence="6">
    <location>
        <begin position="31"/>
        <end position="358"/>
    </location>
</feature>
<sequence>MATPIRFTTLVALMILSVLLLSLSLGVVTATETQRNEAEVRLMYERWLVENRKNYNGLGEKERRFKIFKDNLKFIDEHNSVPDQTFEVGLTRFADLTNDEFRAIYLRKKMERSNDSVKGEIYLYKEGDDLPDEIDWREKGAVVAVKDQGNCGSCWAFSAVGAVEGINQITTGELVSLSEQELVDCDRGFVNAGCDGGIMNYAFEFIVKNGGIETDQDYPYTATDLGLCNADKKNNTRVVTIDGYEDVPRDDEKSLKKAVAHQPVGVAIEASNQAFRLYKSGVFTGTCGISLDHGVVVVGYGSESGEDYWIIRNSWGLNWGENGYVKLQRNINDSFGKCGVAMMPSYPTKSILISWLSS</sequence>
<evidence type="ECO:0000259" key="7">
    <source>
        <dbReference type="SMART" id="SM00645"/>
    </source>
</evidence>
<accession>A0ABD1BLJ6</accession>
<dbReference type="InterPro" id="IPR000169">
    <property type="entry name" value="Pept_cys_AS"/>
</dbReference>
<feature type="signal peptide" evidence="6">
    <location>
        <begin position="1"/>
        <end position="30"/>
    </location>
</feature>
<evidence type="ECO:0000313" key="10">
    <source>
        <dbReference type="Proteomes" id="UP001558713"/>
    </source>
</evidence>
<dbReference type="GO" id="GO:0006508">
    <property type="term" value="P:proteolysis"/>
    <property type="evidence" value="ECO:0007669"/>
    <property type="project" value="UniProtKB-KW"/>
</dbReference>
<evidence type="ECO:0000259" key="8">
    <source>
        <dbReference type="SMART" id="SM00848"/>
    </source>
</evidence>